<dbReference type="OrthoDB" id="10265068at2759"/>
<proteinExistence type="predicted"/>
<evidence type="ECO:0000313" key="2">
    <source>
        <dbReference type="Proteomes" id="UP000800200"/>
    </source>
</evidence>
<dbReference type="AlphaFoldDB" id="A0A6A6DGB0"/>
<accession>A0A6A6DGB0</accession>
<keyword evidence="2" id="KW-1185">Reference proteome</keyword>
<dbReference type="EMBL" id="ML994688">
    <property type="protein sequence ID" value="KAF2177478.1"/>
    <property type="molecule type" value="Genomic_DNA"/>
</dbReference>
<evidence type="ECO:0008006" key="3">
    <source>
        <dbReference type="Google" id="ProtNLM"/>
    </source>
</evidence>
<dbReference type="Proteomes" id="UP000800200">
    <property type="component" value="Unassembled WGS sequence"/>
</dbReference>
<name>A0A6A6DGB0_9PEZI</name>
<evidence type="ECO:0000313" key="1">
    <source>
        <dbReference type="EMBL" id="KAF2177478.1"/>
    </source>
</evidence>
<gene>
    <name evidence="1" type="ORF">K469DRAFT_732436</name>
</gene>
<organism evidence="1 2">
    <name type="scientific">Zopfia rhizophila CBS 207.26</name>
    <dbReference type="NCBI Taxonomy" id="1314779"/>
    <lineage>
        <taxon>Eukaryota</taxon>
        <taxon>Fungi</taxon>
        <taxon>Dikarya</taxon>
        <taxon>Ascomycota</taxon>
        <taxon>Pezizomycotina</taxon>
        <taxon>Dothideomycetes</taxon>
        <taxon>Dothideomycetes incertae sedis</taxon>
        <taxon>Zopfiaceae</taxon>
        <taxon>Zopfia</taxon>
    </lineage>
</organism>
<sequence length="204" mass="22846">MEAAAAVVSFVSLAGPVAQGLKFLYDFTTDMKDCLKDIREMKTDLELVEDLITIKDLKKELTAYLVDGKRKASLDRIKTIMFNDLLYNICDTNQEVLRSVKKINRNLETYNRNFHKSRVETSVQLVSDILSEGLTDIKIMAKKLEHITDLLTEIRILSLLTLILSTPALSREVSDISVMNSSQETTASSISSSPSIPWSVSQNA</sequence>
<protein>
    <recommendedName>
        <fullName evidence="3">Fungal N-terminal domain-containing protein</fullName>
    </recommendedName>
</protein>
<reference evidence="1" key="1">
    <citation type="journal article" date="2020" name="Stud. Mycol.">
        <title>101 Dothideomycetes genomes: a test case for predicting lifestyles and emergence of pathogens.</title>
        <authorList>
            <person name="Haridas S."/>
            <person name="Albert R."/>
            <person name="Binder M."/>
            <person name="Bloem J."/>
            <person name="Labutti K."/>
            <person name="Salamov A."/>
            <person name="Andreopoulos B."/>
            <person name="Baker S."/>
            <person name="Barry K."/>
            <person name="Bills G."/>
            <person name="Bluhm B."/>
            <person name="Cannon C."/>
            <person name="Castanera R."/>
            <person name="Culley D."/>
            <person name="Daum C."/>
            <person name="Ezra D."/>
            <person name="Gonzalez J."/>
            <person name="Henrissat B."/>
            <person name="Kuo A."/>
            <person name="Liang C."/>
            <person name="Lipzen A."/>
            <person name="Lutzoni F."/>
            <person name="Magnuson J."/>
            <person name="Mondo S."/>
            <person name="Nolan M."/>
            <person name="Ohm R."/>
            <person name="Pangilinan J."/>
            <person name="Park H.-J."/>
            <person name="Ramirez L."/>
            <person name="Alfaro M."/>
            <person name="Sun H."/>
            <person name="Tritt A."/>
            <person name="Yoshinaga Y."/>
            <person name="Zwiers L.-H."/>
            <person name="Turgeon B."/>
            <person name="Goodwin S."/>
            <person name="Spatafora J."/>
            <person name="Crous P."/>
            <person name="Grigoriev I."/>
        </authorList>
    </citation>
    <scope>NUCLEOTIDE SEQUENCE</scope>
    <source>
        <strain evidence="1">CBS 207.26</strain>
    </source>
</reference>